<dbReference type="EMBL" id="EAAA01000187">
    <property type="status" value="NOT_ANNOTATED_CDS"/>
    <property type="molecule type" value="Genomic_DNA"/>
</dbReference>
<reference evidence="1" key="2">
    <citation type="journal article" date="2008" name="Genome Biol.">
        <title>Improved genome assembly and evidence-based global gene model set for the chordate Ciona intestinalis: new insight into intron and operon populations.</title>
        <authorList>
            <person name="Satou Y."/>
            <person name="Mineta K."/>
            <person name="Ogasawara M."/>
            <person name="Sasakura Y."/>
            <person name="Shoguchi E."/>
            <person name="Ueno K."/>
            <person name="Yamada L."/>
            <person name="Matsumoto J."/>
            <person name="Wasserscheid J."/>
            <person name="Dewar K."/>
            <person name="Wiley G.B."/>
            <person name="Macmil S.L."/>
            <person name="Roe B.A."/>
            <person name="Zeller R.W."/>
            <person name="Hastings K.E."/>
            <person name="Lemaire P."/>
            <person name="Lindquist E."/>
            <person name="Endo T."/>
            <person name="Hotta K."/>
            <person name="Inaba K."/>
        </authorList>
    </citation>
    <scope>NUCLEOTIDE SEQUENCE [LARGE SCALE GENOMIC DNA]</scope>
    <source>
        <strain evidence="1">wild type</strain>
    </source>
</reference>
<protein>
    <submittedName>
        <fullName evidence="1">Uncharacterized protein</fullName>
    </submittedName>
</protein>
<reference evidence="1" key="4">
    <citation type="submission" date="2025-09" db="UniProtKB">
        <authorList>
            <consortium name="Ensembl"/>
        </authorList>
    </citation>
    <scope>IDENTIFICATION</scope>
</reference>
<dbReference type="HOGENOM" id="CLU_3190993_0_0_1"/>
<reference evidence="1" key="3">
    <citation type="submission" date="2025-08" db="UniProtKB">
        <authorList>
            <consortium name="Ensembl"/>
        </authorList>
    </citation>
    <scope>IDENTIFICATION</scope>
</reference>
<keyword evidence="2" id="KW-1185">Reference proteome</keyword>
<accession>H2XSY9</accession>
<sequence>MKHRFGELPLFIRFHPSCIFKMEHNMTRNYYYVIRTTPTGQRIRER</sequence>
<proteinExistence type="predicted"/>
<evidence type="ECO:0000313" key="2">
    <source>
        <dbReference type="Proteomes" id="UP000008144"/>
    </source>
</evidence>
<reference evidence="2" key="1">
    <citation type="journal article" date="2002" name="Science">
        <title>The draft genome of Ciona intestinalis: insights into chordate and vertebrate origins.</title>
        <authorList>
            <person name="Dehal P."/>
            <person name="Satou Y."/>
            <person name="Campbell R.K."/>
            <person name="Chapman J."/>
            <person name="Degnan B."/>
            <person name="De Tomaso A."/>
            <person name="Davidson B."/>
            <person name="Di Gregorio A."/>
            <person name="Gelpke M."/>
            <person name="Goodstein D.M."/>
            <person name="Harafuji N."/>
            <person name="Hastings K.E."/>
            <person name="Ho I."/>
            <person name="Hotta K."/>
            <person name="Huang W."/>
            <person name="Kawashima T."/>
            <person name="Lemaire P."/>
            <person name="Martinez D."/>
            <person name="Meinertzhagen I.A."/>
            <person name="Necula S."/>
            <person name="Nonaka M."/>
            <person name="Putnam N."/>
            <person name="Rash S."/>
            <person name="Saiga H."/>
            <person name="Satake M."/>
            <person name="Terry A."/>
            <person name="Yamada L."/>
            <person name="Wang H.G."/>
            <person name="Awazu S."/>
            <person name="Azumi K."/>
            <person name="Boore J."/>
            <person name="Branno M."/>
            <person name="Chin-Bow S."/>
            <person name="DeSantis R."/>
            <person name="Doyle S."/>
            <person name="Francino P."/>
            <person name="Keys D.N."/>
            <person name="Haga S."/>
            <person name="Hayashi H."/>
            <person name="Hino K."/>
            <person name="Imai K.S."/>
            <person name="Inaba K."/>
            <person name="Kano S."/>
            <person name="Kobayashi K."/>
            <person name="Kobayashi M."/>
            <person name="Lee B.I."/>
            <person name="Makabe K.W."/>
            <person name="Manohar C."/>
            <person name="Matassi G."/>
            <person name="Medina M."/>
            <person name="Mochizuki Y."/>
            <person name="Mount S."/>
            <person name="Morishita T."/>
            <person name="Miura S."/>
            <person name="Nakayama A."/>
            <person name="Nishizaka S."/>
            <person name="Nomoto H."/>
            <person name="Ohta F."/>
            <person name="Oishi K."/>
            <person name="Rigoutsos I."/>
            <person name="Sano M."/>
            <person name="Sasaki A."/>
            <person name="Sasakura Y."/>
            <person name="Shoguchi E."/>
            <person name="Shin-i T."/>
            <person name="Spagnuolo A."/>
            <person name="Stainier D."/>
            <person name="Suzuki M.M."/>
            <person name="Tassy O."/>
            <person name="Takatori N."/>
            <person name="Tokuoka M."/>
            <person name="Yagi K."/>
            <person name="Yoshizaki F."/>
            <person name="Wada S."/>
            <person name="Zhang C."/>
            <person name="Hyatt P.D."/>
            <person name="Larimer F."/>
            <person name="Detter C."/>
            <person name="Doggett N."/>
            <person name="Glavina T."/>
            <person name="Hawkins T."/>
            <person name="Richardson P."/>
            <person name="Lucas S."/>
            <person name="Kohara Y."/>
            <person name="Levine M."/>
            <person name="Satoh N."/>
            <person name="Rokhsar D.S."/>
        </authorList>
    </citation>
    <scope>NUCLEOTIDE SEQUENCE [LARGE SCALE GENOMIC DNA]</scope>
</reference>
<dbReference type="InParanoid" id="H2XSY9"/>
<evidence type="ECO:0000313" key="1">
    <source>
        <dbReference type="Ensembl" id="ENSCINP00000032773.1"/>
    </source>
</evidence>
<dbReference type="AlphaFoldDB" id="H2XSY9"/>
<dbReference type="Ensembl" id="ENSCINT00000032737.1">
    <property type="protein sequence ID" value="ENSCINP00000032773.1"/>
    <property type="gene ID" value="ENSCING00000022898.1"/>
</dbReference>
<dbReference type="Proteomes" id="UP000008144">
    <property type="component" value="Chromosome 1"/>
</dbReference>
<organism evidence="1 2">
    <name type="scientific">Ciona intestinalis</name>
    <name type="common">Transparent sea squirt</name>
    <name type="synonym">Ascidia intestinalis</name>
    <dbReference type="NCBI Taxonomy" id="7719"/>
    <lineage>
        <taxon>Eukaryota</taxon>
        <taxon>Metazoa</taxon>
        <taxon>Chordata</taxon>
        <taxon>Tunicata</taxon>
        <taxon>Ascidiacea</taxon>
        <taxon>Phlebobranchia</taxon>
        <taxon>Cionidae</taxon>
        <taxon>Ciona</taxon>
    </lineage>
</organism>
<name>H2XSY9_CIOIN</name>